<sequence length="283" mass="32146">MYSAVAPIKSVQVDDIDIHFKDSLYEASYHLYTQKIHSIWIRGTILSIDYENQHFDFDDGFGRILRIQYCKAYILPQLCDTSVLTVGAKVSIICGISHIILDNEALLHFKLIKISELVESDQDYWPLKVACVYYEQDSQISEWHFRVGVAFKDRFAATNGMDWDRLGETMITSSNDKTVYIYSVNKAGVTNVLQSKKHGVELVKFTHEGPRQIVCSSSKEAPQAAVRLWDIIENRYIKSFPLTIPLCKGVGILSHPTRNLMLTNDTDGNVSIYSHDNVSPMVS</sequence>
<dbReference type="GO" id="GO:0048188">
    <property type="term" value="C:Set1C/COMPASS complex"/>
    <property type="evidence" value="ECO:0007669"/>
    <property type="project" value="TreeGrafter"/>
</dbReference>
<dbReference type="PANTHER" id="PTHR19861:SF0">
    <property type="entry name" value="WD REPEAT-CONTAINING PROTEIN 82"/>
    <property type="match status" value="1"/>
</dbReference>
<evidence type="ECO:0000256" key="2">
    <source>
        <dbReference type="ARBA" id="ARBA00022574"/>
    </source>
</evidence>
<accession>L1LG75</accession>
<evidence type="ECO:0000313" key="6">
    <source>
        <dbReference type="Proteomes" id="UP000031512"/>
    </source>
</evidence>
<dbReference type="GeneID" id="15807606"/>
<keyword evidence="2" id="KW-0853">WD repeat</keyword>
<dbReference type="EMBL" id="ACOU01000002">
    <property type="protein sequence ID" value="EKX74158.1"/>
    <property type="molecule type" value="Genomic_DNA"/>
</dbReference>
<dbReference type="SUPFAM" id="SSF50978">
    <property type="entry name" value="WD40 repeat-like"/>
    <property type="match status" value="1"/>
</dbReference>
<dbReference type="AlphaFoldDB" id="L1LG75"/>
<dbReference type="KEGG" id="beq:BEWA_041960"/>
<dbReference type="PANTHER" id="PTHR19861">
    <property type="entry name" value="WD40 REPEAT PROTEIN SWD2"/>
    <property type="match status" value="1"/>
</dbReference>
<organism evidence="5 6">
    <name type="scientific">Theileria equi strain WA</name>
    <dbReference type="NCBI Taxonomy" id="1537102"/>
    <lineage>
        <taxon>Eukaryota</taxon>
        <taxon>Sar</taxon>
        <taxon>Alveolata</taxon>
        <taxon>Apicomplexa</taxon>
        <taxon>Aconoidasida</taxon>
        <taxon>Piroplasmida</taxon>
        <taxon>Theileriidae</taxon>
        <taxon>Theileria</taxon>
    </lineage>
</organism>
<name>L1LG75_THEEQ</name>
<dbReference type="eggNOG" id="ENOG502SW5E">
    <property type="taxonomic scope" value="Eukaryota"/>
</dbReference>
<reference evidence="5 6" key="1">
    <citation type="journal article" date="2012" name="BMC Genomics">
        <title>Comparative genomic analysis and phylogenetic position of Theileria equi.</title>
        <authorList>
            <person name="Kappmeyer L.S."/>
            <person name="Thiagarajan M."/>
            <person name="Herndon D.R."/>
            <person name="Ramsay J.D."/>
            <person name="Caler E."/>
            <person name="Djikeng A."/>
            <person name="Gillespie J.J."/>
            <person name="Lau A.O."/>
            <person name="Roalson E.H."/>
            <person name="Silva J.C."/>
            <person name="Silva M.G."/>
            <person name="Suarez C.E."/>
            <person name="Ueti M.W."/>
            <person name="Nene V.M."/>
            <person name="Mealey R.H."/>
            <person name="Knowles D.P."/>
            <person name="Brayton K.A."/>
        </authorList>
    </citation>
    <scope>NUCLEOTIDE SEQUENCE [LARGE SCALE GENOMIC DNA]</scope>
    <source>
        <strain evidence="5 6">WA</strain>
    </source>
</reference>
<evidence type="ECO:0000256" key="3">
    <source>
        <dbReference type="ARBA" id="ARBA00022737"/>
    </source>
</evidence>
<comment type="subcellular location">
    <subcellularLocation>
        <location evidence="1">Nucleus</location>
    </subcellularLocation>
</comment>
<dbReference type="VEuPathDB" id="PiroplasmaDB:BEWA_041960"/>
<evidence type="ECO:0000256" key="4">
    <source>
        <dbReference type="ARBA" id="ARBA00023242"/>
    </source>
</evidence>
<dbReference type="InterPro" id="IPR015943">
    <property type="entry name" value="WD40/YVTN_repeat-like_dom_sf"/>
</dbReference>
<dbReference type="InterPro" id="IPR037867">
    <property type="entry name" value="Swd2/WDR82"/>
</dbReference>
<dbReference type="OrthoDB" id="27537at2759"/>
<gene>
    <name evidence="5" type="ORF">BEWA_041960</name>
</gene>
<comment type="caution">
    <text evidence="5">The sequence shown here is derived from an EMBL/GenBank/DDBJ whole genome shotgun (WGS) entry which is preliminary data.</text>
</comment>
<proteinExistence type="predicted"/>
<evidence type="ECO:0000256" key="1">
    <source>
        <dbReference type="ARBA" id="ARBA00004123"/>
    </source>
</evidence>
<dbReference type="Gene3D" id="2.130.10.10">
    <property type="entry name" value="YVTN repeat-like/Quinoprotein amine dehydrogenase"/>
    <property type="match status" value="1"/>
</dbReference>
<dbReference type="RefSeq" id="XP_004833610.1">
    <property type="nucleotide sequence ID" value="XM_004833553.1"/>
</dbReference>
<evidence type="ECO:0000313" key="5">
    <source>
        <dbReference type="EMBL" id="EKX74158.1"/>
    </source>
</evidence>
<dbReference type="Proteomes" id="UP000031512">
    <property type="component" value="Unassembled WGS sequence"/>
</dbReference>
<dbReference type="STRING" id="1537102.L1LG75"/>
<keyword evidence="4" id="KW-0539">Nucleus</keyword>
<dbReference type="InterPro" id="IPR036322">
    <property type="entry name" value="WD40_repeat_dom_sf"/>
</dbReference>
<keyword evidence="3" id="KW-0677">Repeat</keyword>
<protein>
    <submittedName>
        <fullName evidence="5">Uncharacterized protein</fullName>
    </submittedName>
</protein>
<keyword evidence="6" id="KW-1185">Reference proteome</keyword>
<dbReference type="GO" id="GO:0003682">
    <property type="term" value="F:chromatin binding"/>
    <property type="evidence" value="ECO:0007669"/>
    <property type="project" value="TreeGrafter"/>
</dbReference>